<dbReference type="SUPFAM" id="SSF57850">
    <property type="entry name" value="RING/U-box"/>
    <property type="match status" value="1"/>
</dbReference>
<reference evidence="15 16" key="1">
    <citation type="submission" date="2015-03" db="EMBL/GenBank/DDBJ databases">
        <authorList>
            <person name="Morales-Cruz A."/>
            <person name="Amrine K.C."/>
            <person name="Cantu D."/>
        </authorList>
    </citation>
    <scope>NUCLEOTIDE SEQUENCE [LARGE SCALE GENOMIC DNA]</scope>
    <source>
        <strain evidence="15">DS831</strain>
    </source>
</reference>
<evidence type="ECO:0000256" key="8">
    <source>
        <dbReference type="ARBA" id="ARBA00023187"/>
    </source>
</evidence>
<dbReference type="PANTHER" id="PTHR43995:SF1">
    <property type="entry name" value="PRE-MRNA-PROCESSING FACTOR 19"/>
    <property type="match status" value="1"/>
</dbReference>
<evidence type="ECO:0000256" key="11">
    <source>
        <dbReference type="PROSITE-ProRule" id="PRU00221"/>
    </source>
</evidence>
<comment type="catalytic activity">
    <reaction evidence="12">
        <text>S-ubiquitinyl-[E2 ubiquitin-conjugating enzyme]-L-cysteine + [acceptor protein]-L-lysine = [E2 ubiquitin-conjugating enzyme]-L-cysteine + N(6)-ubiquitinyl-[acceptor protein]-L-lysine.</text>
        <dbReference type="EC" id="2.3.2.27"/>
    </reaction>
</comment>
<keyword evidence="9 12" id="KW-0234">DNA repair</keyword>
<comment type="subunit">
    <text evidence="12">Homotetramer.</text>
</comment>
<proteinExistence type="inferred from homology"/>
<dbReference type="UniPathway" id="UPA00143"/>
<evidence type="ECO:0000256" key="12">
    <source>
        <dbReference type="RuleBase" id="RU367101"/>
    </source>
</evidence>
<dbReference type="GO" id="GO:0000398">
    <property type="term" value="P:mRNA splicing, via spliceosome"/>
    <property type="evidence" value="ECO:0007669"/>
    <property type="project" value="InterPro"/>
</dbReference>
<dbReference type="Proteomes" id="UP000034182">
    <property type="component" value="Unassembled WGS sequence"/>
</dbReference>
<evidence type="ECO:0000256" key="6">
    <source>
        <dbReference type="ARBA" id="ARBA00022763"/>
    </source>
</evidence>
<evidence type="ECO:0000256" key="9">
    <source>
        <dbReference type="ARBA" id="ARBA00023204"/>
    </source>
</evidence>
<dbReference type="GO" id="GO:0003755">
    <property type="term" value="F:peptidyl-prolyl cis-trans isomerase activity"/>
    <property type="evidence" value="ECO:0007669"/>
    <property type="project" value="UniProtKB-KW"/>
</dbReference>
<dbReference type="GO" id="GO:0000974">
    <property type="term" value="C:Prp19 complex"/>
    <property type="evidence" value="ECO:0007669"/>
    <property type="project" value="UniProtKB-UniRule"/>
</dbReference>
<dbReference type="Gene3D" id="2.130.10.10">
    <property type="entry name" value="YVTN repeat-like/Quinoprotein amine dehydrogenase"/>
    <property type="match status" value="1"/>
</dbReference>
<dbReference type="GO" id="GO:0071006">
    <property type="term" value="C:U2-type catalytic step 1 spliceosome"/>
    <property type="evidence" value="ECO:0007669"/>
    <property type="project" value="TreeGrafter"/>
</dbReference>
<dbReference type="Pfam" id="PF00400">
    <property type="entry name" value="WD40"/>
    <property type="match status" value="1"/>
</dbReference>
<dbReference type="GO" id="GO:0005737">
    <property type="term" value="C:cytoplasm"/>
    <property type="evidence" value="ECO:0007669"/>
    <property type="project" value="TreeGrafter"/>
</dbReference>
<dbReference type="AlphaFoldDB" id="A0A0G2DUQ1"/>
<dbReference type="InterPro" id="IPR003613">
    <property type="entry name" value="Ubox_domain"/>
</dbReference>
<dbReference type="SMART" id="SM00504">
    <property type="entry name" value="Ubox"/>
    <property type="match status" value="1"/>
</dbReference>
<sequence>MLFRRSAAGPRRVQEEWFVDFEALSTRAEAHAPAGNVFEKRLIEAYVAEHGTDPVNGEELTADDLVELKTQRVVRPRPPTLTSIPSLLATFQNEWDAVALETYQLKQQLAQTRQELSTALYQHDAAVRVIARLTRERDESRNALSRISVSAGGAPAGDAMQVDSAGLPDTVVAKIDETHQQLSATRRKRPVPDGWATPETIQSFDTTHETEPLYPGGKTLALDKSGDLALTGGKDGIAGVFSLSQKQVVNALKAGGSVTAGAWYNDKPVVATSTGAIKVFEAGAEVAQFGSHAGAATSLSIHPCGDILASTGVDKSYILYDLGSNKQLTQVFTDTELLCGAFHPDGHLFAGGGRDGQIKVFDVKNGETMATFDVGGPLQTIAFSENGTWLAAAVQGQTTVQIWDLRKAASIKTLDIGSTVQSVQWDYTGQFLAAAGLGSVAVQHYAKSTKSWSEPFRKAIPGAAVQWGASAQSVVALTAEGGLAVLGSA</sequence>
<dbReference type="SUPFAM" id="SSF50978">
    <property type="entry name" value="WD40 repeat-like"/>
    <property type="match status" value="1"/>
</dbReference>
<feature type="domain" description="U-box" evidence="14">
    <location>
        <begin position="32"/>
        <end position="81"/>
    </location>
</feature>
<keyword evidence="7" id="KW-0413">Isomerase</keyword>
<dbReference type="EMBL" id="LAQI01000253">
    <property type="protein sequence ID" value="KKY13901.1"/>
    <property type="molecule type" value="Genomic_DNA"/>
</dbReference>
<comment type="function">
    <text evidence="12">Ubiquitin-protein ligase which is mainly involved pre-mRNA splicing and DNA repair. Required for pre-mRNA splicing as component of the spliceosome.</text>
</comment>
<keyword evidence="12" id="KW-0808">Transferase</keyword>
<evidence type="ECO:0000256" key="1">
    <source>
        <dbReference type="ARBA" id="ARBA00004123"/>
    </source>
</evidence>
<comment type="pathway">
    <text evidence="12">Protein modification; protein ubiquitination.</text>
</comment>
<evidence type="ECO:0000313" key="15">
    <source>
        <dbReference type="EMBL" id="KKY13901.1"/>
    </source>
</evidence>
<keyword evidence="7" id="KW-0697">Rotamase</keyword>
<gene>
    <name evidence="15" type="ORF">UCDDS831_g08581</name>
</gene>
<dbReference type="InterPro" id="IPR038959">
    <property type="entry name" value="Prp19"/>
</dbReference>
<dbReference type="GO" id="GO:0006281">
    <property type="term" value="P:DNA repair"/>
    <property type="evidence" value="ECO:0007669"/>
    <property type="project" value="UniProtKB-KW"/>
</dbReference>
<name>A0A0G2DUQ1_9PEZI</name>
<organism evidence="15 16">
    <name type="scientific">Diplodia seriata</name>
    <dbReference type="NCBI Taxonomy" id="420778"/>
    <lineage>
        <taxon>Eukaryota</taxon>
        <taxon>Fungi</taxon>
        <taxon>Dikarya</taxon>
        <taxon>Ascomycota</taxon>
        <taxon>Pezizomycotina</taxon>
        <taxon>Dothideomycetes</taxon>
        <taxon>Dothideomycetes incertae sedis</taxon>
        <taxon>Botryosphaeriales</taxon>
        <taxon>Botryosphaeriaceae</taxon>
        <taxon>Diplodia</taxon>
    </lineage>
</organism>
<dbReference type="InterPro" id="IPR001680">
    <property type="entry name" value="WD40_rpt"/>
</dbReference>
<comment type="caution">
    <text evidence="15">The sequence shown here is derived from an EMBL/GenBank/DDBJ whole genome shotgun (WGS) entry which is preliminary data.</text>
</comment>
<comment type="similarity">
    <text evidence="2 12">Belongs to the WD repeat PRP19 family.</text>
</comment>
<keyword evidence="12" id="KW-0833">Ubl conjugation pathway</keyword>
<feature type="repeat" description="WD" evidence="11">
    <location>
        <begin position="289"/>
        <end position="330"/>
    </location>
</feature>
<dbReference type="Gene3D" id="3.30.40.10">
    <property type="entry name" value="Zinc/RING finger domain, C3HC4 (zinc finger)"/>
    <property type="match status" value="1"/>
</dbReference>
<evidence type="ECO:0000313" key="16">
    <source>
        <dbReference type="Proteomes" id="UP000034182"/>
    </source>
</evidence>
<accession>A0A0G2DUQ1</accession>
<dbReference type="PANTHER" id="PTHR43995">
    <property type="entry name" value="PRE-MRNA-PROCESSING FACTOR 19"/>
    <property type="match status" value="1"/>
</dbReference>
<comment type="subcellular location">
    <subcellularLocation>
        <location evidence="1 12">Nucleus</location>
    </subcellularLocation>
</comment>
<evidence type="ECO:0000256" key="7">
    <source>
        <dbReference type="ARBA" id="ARBA00023110"/>
    </source>
</evidence>
<dbReference type="GO" id="GO:0061630">
    <property type="term" value="F:ubiquitin protein ligase activity"/>
    <property type="evidence" value="ECO:0007669"/>
    <property type="project" value="UniProtKB-UniRule"/>
</dbReference>
<keyword evidence="6 12" id="KW-0227">DNA damage</keyword>
<dbReference type="InterPro" id="IPR013083">
    <property type="entry name" value="Znf_RING/FYVE/PHD"/>
</dbReference>
<dbReference type="InterPro" id="IPR013915">
    <property type="entry name" value="Prp19_cc"/>
</dbReference>
<evidence type="ECO:0000259" key="14">
    <source>
        <dbReference type="SMART" id="SM00504"/>
    </source>
</evidence>
<dbReference type="Pfam" id="PF12894">
    <property type="entry name" value="ANAPC4_WD40"/>
    <property type="match status" value="1"/>
</dbReference>
<evidence type="ECO:0000256" key="3">
    <source>
        <dbReference type="ARBA" id="ARBA00022574"/>
    </source>
</evidence>
<keyword evidence="10 12" id="KW-0539">Nucleus</keyword>
<dbReference type="PROSITE" id="PS50082">
    <property type="entry name" value="WD_REPEATS_2"/>
    <property type="match status" value="2"/>
</dbReference>
<evidence type="ECO:0000256" key="4">
    <source>
        <dbReference type="ARBA" id="ARBA00022664"/>
    </source>
</evidence>
<evidence type="ECO:0000256" key="10">
    <source>
        <dbReference type="ARBA" id="ARBA00023242"/>
    </source>
</evidence>
<keyword evidence="3 11" id="KW-0853">WD repeat</keyword>
<keyword evidence="5 12" id="KW-0747">Spliceosome</keyword>
<dbReference type="FunFam" id="3.30.40.10:FF:000027">
    <property type="entry name" value="Pre-mRNA-processing factor 19, putative"/>
    <property type="match status" value="1"/>
</dbReference>
<dbReference type="InterPro" id="IPR036322">
    <property type="entry name" value="WD40_repeat_dom_sf"/>
</dbReference>
<protein>
    <recommendedName>
        <fullName evidence="12">Pre-mRNA-processing factor 19</fullName>
        <ecNumber evidence="12">2.3.2.27</ecNumber>
    </recommendedName>
</protein>
<keyword evidence="8 12" id="KW-0508">mRNA splicing</keyword>
<keyword evidence="4 12" id="KW-0507">mRNA processing</keyword>
<dbReference type="EC" id="2.3.2.27" evidence="12"/>
<dbReference type="Pfam" id="PF08606">
    <property type="entry name" value="Prp19"/>
    <property type="match status" value="1"/>
</dbReference>
<feature type="region of interest" description="Disordered" evidence="13">
    <location>
        <begin position="180"/>
        <end position="199"/>
    </location>
</feature>
<dbReference type="InterPro" id="IPR015943">
    <property type="entry name" value="WD40/YVTN_repeat-like_dom_sf"/>
</dbReference>
<reference evidence="15 16" key="2">
    <citation type="submission" date="2015-05" db="EMBL/GenBank/DDBJ databases">
        <title>Distinctive expansion of gene families associated with plant cell wall degradation and secondary metabolism in the genomes of grapevine trunk pathogens.</title>
        <authorList>
            <person name="Lawrence D.P."/>
            <person name="Travadon R."/>
            <person name="Rolshausen P.E."/>
            <person name="Baumgartner K."/>
        </authorList>
    </citation>
    <scope>NUCLEOTIDE SEQUENCE [LARGE SCALE GENOMIC DNA]</scope>
    <source>
        <strain evidence="15">DS831</strain>
    </source>
</reference>
<evidence type="ECO:0000256" key="5">
    <source>
        <dbReference type="ARBA" id="ARBA00022728"/>
    </source>
</evidence>
<dbReference type="SMART" id="SM00320">
    <property type="entry name" value="WD40"/>
    <property type="match status" value="6"/>
</dbReference>
<dbReference type="InterPro" id="IPR024977">
    <property type="entry name" value="Apc4-like_WD40_dom"/>
</dbReference>
<evidence type="ECO:0000256" key="13">
    <source>
        <dbReference type="SAM" id="MobiDB-lite"/>
    </source>
</evidence>
<evidence type="ECO:0000256" key="2">
    <source>
        <dbReference type="ARBA" id="ARBA00006388"/>
    </source>
</evidence>
<dbReference type="GO" id="GO:0070534">
    <property type="term" value="P:protein K63-linked ubiquitination"/>
    <property type="evidence" value="ECO:0007669"/>
    <property type="project" value="UniProtKB-UniRule"/>
</dbReference>
<feature type="repeat" description="WD" evidence="11">
    <location>
        <begin position="341"/>
        <end position="371"/>
    </location>
</feature>